<feature type="signal peptide" evidence="6">
    <location>
        <begin position="1"/>
        <end position="25"/>
    </location>
</feature>
<gene>
    <name evidence="7" type="ORF">LTRI10_LOCUS10064</name>
</gene>
<evidence type="ECO:0000313" key="8">
    <source>
        <dbReference type="Proteomes" id="UP001497516"/>
    </source>
</evidence>
<dbReference type="PANTHER" id="PTHR31232">
    <property type="match status" value="1"/>
</dbReference>
<protein>
    <recommendedName>
        <fullName evidence="6">S-protein homolog</fullName>
    </recommendedName>
</protein>
<comment type="subcellular location">
    <subcellularLocation>
        <location evidence="1 6">Secreted</location>
    </subcellularLocation>
</comment>
<keyword evidence="5 6" id="KW-0732">Signal</keyword>
<keyword evidence="4 6" id="KW-0964">Secreted</keyword>
<keyword evidence="8" id="KW-1185">Reference proteome</keyword>
<dbReference type="AlphaFoldDB" id="A0AAV2D1Z1"/>
<dbReference type="EMBL" id="OZ034814">
    <property type="protein sequence ID" value="CAL1363750.1"/>
    <property type="molecule type" value="Genomic_DNA"/>
</dbReference>
<feature type="chain" id="PRO_5043087172" description="S-protein homolog" evidence="6">
    <location>
        <begin position="26"/>
        <end position="140"/>
    </location>
</feature>
<evidence type="ECO:0000256" key="1">
    <source>
        <dbReference type="ARBA" id="ARBA00004613"/>
    </source>
</evidence>
<dbReference type="PANTHER" id="PTHR31232:SF155">
    <property type="entry name" value="PLANT SELF-INCOMPATIBILITY PROTEIN S1 FAMILY"/>
    <property type="match status" value="1"/>
</dbReference>
<proteinExistence type="inferred from homology"/>
<comment type="similarity">
    <text evidence="2 6">Belongs to the plant self-incompatibility (S1) protein family.</text>
</comment>
<dbReference type="Proteomes" id="UP001497516">
    <property type="component" value="Chromosome 10"/>
</dbReference>
<accession>A0AAV2D1Z1</accession>
<evidence type="ECO:0000256" key="4">
    <source>
        <dbReference type="ARBA" id="ARBA00022525"/>
    </source>
</evidence>
<dbReference type="GO" id="GO:0005576">
    <property type="term" value="C:extracellular region"/>
    <property type="evidence" value="ECO:0007669"/>
    <property type="project" value="UniProtKB-SubCell"/>
</dbReference>
<reference evidence="7 8" key="1">
    <citation type="submission" date="2024-04" db="EMBL/GenBank/DDBJ databases">
        <authorList>
            <person name="Fracassetti M."/>
        </authorList>
    </citation>
    <scope>NUCLEOTIDE SEQUENCE [LARGE SCALE GENOMIC DNA]</scope>
</reference>
<evidence type="ECO:0000313" key="7">
    <source>
        <dbReference type="EMBL" id="CAL1363750.1"/>
    </source>
</evidence>
<evidence type="ECO:0000256" key="6">
    <source>
        <dbReference type="RuleBase" id="RU367044"/>
    </source>
</evidence>
<evidence type="ECO:0000256" key="2">
    <source>
        <dbReference type="ARBA" id="ARBA00005581"/>
    </source>
</evidence>
<keyword evidence="3 6" id="KW-0713">Self-incompatibility</keyword>
<organism evidence="7 8">
    <name type="scientific">Linum trigynum</name>
    <dbReference type="NCBI Taxonomy" id="586398"/>
    <lineage>
        <taxon>Eukaryota</taxon>
        <taxon>Viridiplantae</taxon>
        <taxon>Streptophyta</taxon>
        <taxon>Embryophyta</taxon>
        <taxon>Tracheophyta</taxon>
        <taxon>Spermatophyta</taxon>
        <taxon>Magnoliopsida</taxon>
        <taxon>eudicotyledons</taxon>
        <taxon>Gunneridae</taxon>
        <taxon>Pentapetalae</taxon>
        <taxon>rosids</taxon>
        <taxon>fabids</taxon>
        <taxon>Malpighiales</taxon>
        <taxon>Linaceae</taxon>
        <taxon>Linum</taxon>
    </lineage>
</organism>
<sequence length="140" mass="15834">MWRLLIPSKSRVAVLAAAFIILIAAHPSTQLSTSTVYVENELSGNKKLIVHCRSKDDDVGAQAVDIGAALHWGFTPYEGTLFWCKLAVEDRRLSFDAYNGKKADIRCRDVRWAARDDGVHLLNSDGTEIESYRKEWKHLF</sequence>
<evidence type="ECO:0000256" key="5">
    <source>
        <dbReference type="ARBA" id="ARBA00022729"/>
    </source>
</evidence>
<dbReference type="Pfam" id="PF05938">
    <property type="entry name" value="Self-incomp_S1"/>
    <property type="match status" value="1"/>
</dbReference>
<name>A0AAV2D1Z1_9ROSI</name>
<dbReference type="InterPro" id="IPR010264">
    <property type="entry name" value="Self-incomp_S1"/>
</dbReference>
<dbReference type="GO" id="GO:0060320">
    <property type="term" value="P:rejection of self pollen"/>
    <property type="evidence" value="ECO:0007669"/>
    <property type="project" value="UniProtKB-KW"/>
</dbReference>
<evidence type="ECO:0000256" key="3">
    <source>
        <dbReference type="ARBA" id="ARBA00022471"/>
    </source>
</evidence>